<gene>
    <name evidence="15" type="ORF">NXF25_021397</name>
</gene>
<dbReference type="GO" id="GO:0004984">
    <property type="term" value="F:olfactory receptor activity"/>
    <property type="evidence" value="ECO:0007669"/>
    <property type="project" value="InterPro"/>
</dbReference>
<evidence type="ECO:0000256" key="4">
    <source>
        <dbReference type="ARBA" id="ARBA00022692"/>
    </source>
</evidence>
<feature type="transmembrane region" description="Helical" evidence="13">
    <location>
        <begin position="196"/>
        <end position="218"/>
    </location>
</feature>
<dbReference type="Pfam" id="PF13853">
    <property type="entry name" value="7tm_4"/>
    <property type="match status" value="1"/>
</dbReference>
<dbReference type="Gene3D" id="1.20.1070.10">
    <property type="entry name" value="Rhodopsin 7-helix transmembrane proteins"/>
    <property type="match status" value="1"/>
</dbReference>
<keyword evidence="3 13" id="KW-0716">Sensory transduction</keyword>
<sequence>MENSTTVREFILLGLTNNQQIAVGLFLILLGIYLLTLIGNMLIIIVTLVNAQLCSPMYFFLRHVAWIEIGYISSIIPKTLANIATGNKSISLAGCFVQMFLHFVLGTTEFLLLATMSVDRYIAICKPLHYTTIMNEQICSLLVLCCWIGGLSLILVPSIFFFQMPFCGPNNIINHFFCDNGALIKLSCVDTSLLELINFVIATFSLLGTLSVNIVSYVKIISTILRIPSTTGRKKTFSTCASHMTVVSITYSSCVFIYIRPKGSSKLDYNKMIALLNTVLAPLLIPFIYCLRNRQVQDALRIELRQWIEFCKKLK</sequence>
<evidence type="ECO:0000313" key="15">
    <source>
        <dbReference type="EMBL" id="KAK9398036.1"/>
    </source>
</evidence>
<evidence type="ECO:0000256" key="1">
    <source>
        <dbReference type="ARBA" id="ARBA00004651"/>
    </source>
</evidence>
<dbReference type="GO" id="GO:0005886">
    <property type="term" value="C:plasma membrane"/>
    <property type="evidence" value="ECO:0007669"/>
    <property type="project" value="UniProtKB-SubCell"/>
</dbReference>
<dbReference type="GO" id="GO:0004930">
    <property type="term" value="F:G protein-coupled receptor activity"/>
    <property type="evidence" value="ECO:0007669"/>
    <property type="project" value="UniProtKB-KW"/>
</dbReference>
<feature type="transmembrane region" description="Helical" evidence="13">
    <location>
        <begin position="58"/>
        <end position="76"/>
    </location>
</feature>
<keyword evidence="16" id="KW-1185">Reference proteome</keyword>
<evidence type="ECO:0000256" key="11">
    <source>
        <dbReference type="ARBA" id="ARBA00023224"/>
    </source>
</evidence>
<evidence type="ECO:0000256" key="8">
    <source>
        <dbReference type="ARBA" id="ARBA00023136"/>
    </source>
</evidence>
<protein>
    <recommendedName>
        <fullName evidence="13">Olfactory receptor</fullName>
    </recommendedName>
</protein>
<comment type="similarity">
    <text evidence="12">Belongs to the G-protein coupled receptor 1 family.</text>
</comment>
<accession>A0AAW1B8C4</accession>
<feature type="transmembrane region" description="Helical" evidence="13">
    <location>
        <begin position="239"/>
        <end position="260"/>
    </location>
</feature>
<feature type="transmembrane region" description="Helical" evidence="13">
    <location>
        <begin position="96"/>
        <end position="118"/>
    </location>
</feature>
<evidence type="ECO:0000259" key="14">
    <source>
        <dbReference type="PROSITE" id="PS50262"/>
    </source>
</evidence>
<feature type="transmembrane region" description="Helical" evidence="13">
    <location>
        <begin position="138"/>
        <end position="162"/>
    </location>
</feature>
<keyword evidence="2 13" id="KW-1003">Cell membrane</keyword>
<dbReference type="PRINTS" id="PR00237">
    <property type="entry name" value="GPCRRHODOPSN"/>
</dbReference>
<keyword evidence="8 13" id="KW-0472">Membrane</keyword>
<evidence type="ECO:0000256" key="7">
    <source>
        <dbReference type="ARBA" id="ARBA00023040"/>
    </source>
</evidence>
<dbReference type="Proteomes" id="UP001474421">
    <property type="component" value="Unassembled WGS sequence"/>
</dbReference>
<feature type="transmembrane region" description="Helical" evidence="13">
    <location>
        <begin position="20"/>
        <end position="46"/>
    </location>
</feature>
<evidence type="ECO:0000256" key="13">
    <source>
        <dbReference type="RuleBase" id="RU363047"/>
    </source>
</evidence>
<dbReference type="CDD" id="cd15912">
    <property type="entry name" value="7tmA_OR6C-like"/>
    <property type="match status" value="1"/>
</dbReference>
<comment type="subcellular location">
    <subcellularLocation>
        <location evidence="1 13">Cell membrane</location>
        <topology evidence="1 13">Multi-pass membrane protein</topology>
    </subcellularLocation>
</comment>
<evidence type="ECO:0000256" key="6">
    <source>
        <dbReference type="ARBA" id="ARBA00022989"/>
    </source>
</evidence>
<keyword evidence="6 13" id="KW-1133">Transmembrane helix</keyword>
<feature type="transmembrane region" description="Helical" evidence="13">
    <location>
        <begin position="272"/>
        <end position="291"/>
    </location>
</feature>
<feature type="domain" description="G-protein coupled receptors family 1 profile" evidence="14">
    <location>
        <begin position="39"/>
        <end position="289"/>
    </location>
</feature>
<dbReference type="FunFam" id="1.20.1070.10:FF:000010">
    <property type="entry name" value="Olfactory receptor"/>
    <property type="match status" value="1"/>
</dbReference>
<dbReference type="AlphaFoldDB" id="A0AAW1B8C4"/>
<evidence type="ECO:0000256" key="10">
    <source>
        <dbReference type="ARBA" id="ARBA00023180"/>
    </source>
</evidence>
<dbReference type="InterPro" id="IPR000276">
    <property type="entry name" value="GPCR_Rhodpsn"/>
</dbReference>
<dbReference type="PROSITE" id="PS00237">
    <property type="entry name" value="G_PROTEIN_RECEP_F1_1"/>
    <property type="match status" value="1"/>
</dbReference>
<evidence type="ECO:0000256" key="3">
    <source>
        <dbReference type="ARBA" id="ARBA00022606"/>
    </source>
</evidence>
<dbReference type="PANTHER" id="PTHR26454:SF18">
    <property type="entry name" value="OLFACTORY RECEPTOR 6C76"/>
    <property type="match status" value="1"/>
</dbReference>
<dbReference type="PRINTS" id="PR00245">
    <property type="entry name" value="OLFACTORYR"/>
</dbReference>
<dbReference type="EMBL" id="JAOTOJ010000008">
    <property type="protein sequence ID" value="KAK9398036.1"/>
    <property type="molecule type" value="Genomic_DNA"/>
</dbReference>
<name>A0AAW1B8C4_CROAD</name>
<dbReference type="PROSITE" id="PS50262">
    <property type="entry name" value="G_PROTEIN_RECEP_F1_2"/>
    <property type="match status" value="1"/>
</dbReference>
<comment type="caution">
    <text evidence="15">The sequence shown here is derived from an EMBL/GenBank/DDBJ whole genome shotgun (WGS) entry which is preliminary data.</text>
</comment>
<evidence type="ECO:0000256" key="9">
    <source>
        <dbReference type="ARBA" id="ARBA00023170"/>
    </source>
</evidence>
<proteinExistence type="inferred from homology"/>
<dbReference type="InterPro" id="IPR000725">
    <property type="entry name" value="Olfact_rcpt"/>
</dbReference>
<keyword evidence="11 12" id="KW-0807">Transducer</keyword>
<dbReference type="PANTHER" id="PTHR26454">
    <property type="entry name" value="OLFACTORY RECEPTOR"/>
    <property type="match status" value="1"/>
</dbReference>
<organism evidence="15 16">
    <name type="scientific">Crotalus adamanteus</name>
    <name type="common">Eastern diamondback rattlesnake</name>
    <dbReference type="NCBI Taxonomy" id="8729"/>
    <lineage>
        <taxon>Eukaryota</taxon>
        <taxon>Metazoa</taxon>
        <taxon>Chordata</taxon>
        <taxon>Craniata</taxon>
        <taxon>Vertebrata</taxon>
        <taxon>Euteleostomi</taxon>
        <taxon>Lepidosauria</taxon>
        <taxon>Squamata</taxon>
        <taxon>Bifurcata</taxon>
        <taxon>Unidentata</taxon>
        <taxon>Episquamata</taxon>
        <taxon>Toxicofera</taxon>
        <taxon>Serpentes</taxon>
        <taxon>Colubroidea</taxon>
        <taxon>Viperidae</taxon>
        <taxon>Crotalinae</taxon>
        <taxon>Crotalus</taxon>
    </lineage>
</organism>
<dbReference type="InterPro" id="IPR047132">
    <property type="entry name" value="Olfact_rcpt_6C-like"/>
</dbReference>
<keyword evidence="5 13" id="KW-0552">Olfaction</keyword>
<evidence type="ECO:0000256" key="5">
    <source>
        <dbReference type="ARBA" id="ARBA00022725"/>
    </source>
</evidence>
<evidence type="ECO:0000256" key="2">
    <source>
        <dbReference type="ARBA" id="ARBA00022475"/>
    </source>
</evidence>
<keyword evidence="10" id="KW-0325">Glycoprotein</keyword>
<reference evidence="15 16" key="1">
    <citation type="journal article" date="2024" name="Proc. Natl. Acad. Sci. U.S.A.">
        <title>The genetic regulatory architecture and epigenomic basis for age-related changes in rattlesnake venom.</title>
        <authorList>
            <person name="Hogan M.P."/>
            <person name="Holding M.L."/>
            <person name="Nystrom G.S."/>
            <person name="Colston T.J."/>
            <person name="Bartlett D.A."/>
            <person name="Mason A.J."/>
            <person name="Ellsworth S.A."/>
            <person name="Rautsaw R.M."/>
            <person name="Lawrence K.C."/>
            <person name="Strickland J.L."/>
            <person name="He B."/>
            <person name="Fraser P."/>
            <person name="Margres M.J."/>
            <person name="Gilbert D.M."/>
            <person name="Gibbs H.L."/>
            <person name="Parkinson C.L."/>
            <person name="Rokyta D.R."/>
        </authorList>
    </citation>
    <scope>NUCLEOTIDE SEQUENCE [LARGE SCALE GENOMIC DNA]</scope>
    <source>
        <strain evidence="15">DRR0105</strain>
    </source>
</reference>
<keyword evidence="9 12" id="KW-0675">Receptor</keyword>
<evidence type="ECO:0000256" key="12">
    <source>
        <dbReference type="RuleBase" id="RU000688"/>
    </source>
</evidence>
<dbReference type="SUPFAM" id="SSF81321">
    <property type="entry name" value="Family A G protein-coupled receptor-like"/>
    <property type="match status" value="1"/>
</dbReference>
<dbReference type="InterPro" id="IPR017452">
    <property type="entry name" value="GPCR_Rhodpsn_7TM"/>
</dbReference>
<keyword evidence="4 12" id="KW-0812">Transmembrane</keyword>
<evidence type="ECO:0000313" key="16">
    <source>
        <dbReference type="Proteomes" id="UP001474421"/>
    </source>
</evidence>
<keyword evidence="7 12" id="KW-0297">G-protein coupled receptor</keyword>